<proteinExistence type="predicted"/>
<dbReference type="OrthoDB" id="9815205at2"/>
<gene>
    <name evidence="2" type="ORF">PKOR_14460</name>
</gene>
<protein>
    <submittedName>
        <fullName evidence="2">Uncharacterized protein</fullName>
    </submittedName>
</protein>
<keyword evidence="1" id="KW-0812">Transmembrane</keyword>
<evidence type="ECO:0000313" key="3">
    <source>
        <dbReference type="Proteomes" id="UP000033109"/>
    </source>
</evidence>
<feature type="transmembrane region" description="Helical" evidence="1">
    <location>
        <begin position="96"/>
        <end position="115"/>
    </location>
</feature>
<dbReference type="HOGENOM" id="CLU_1480790_0_0_10"/>
<sequence>MMINQEIARRQNRSNTKVLLTGIVTIFVLSLLIWEHFHGGVASHHILQQQNLPAISNWWNGLILPILTWFLIGRTEKRIGKQSSQVQQTNNLQRQALRLFLTGLGLGVLIATSFTNGYSAFLDNIPYIILVLSLIIPIYYAEFILGFILGMTYTFGAILPTAFILILAAIGILAYRFIRPMIMRLTMKLNSSLNKSPNR</sequence>
<evidence type="ECO:0000256" key="1">
    <source>
        <dbReference type="SAM" id="Phobius"/>
    </source>
</evidence>
<keyword evidence="1" id="KW-1133">Transmembrane helix</keyword>
<accession>A0A0E3ZF15</accession>
<dbReference type="PATRIC" id="fig|400092.3.peg.3158"/>
<organism evidence="2 3">
    <name type="scientific">Pontibacter korlensis</name>
    <dbReference type="NCBI Taxonomy" id="400092"/>
    <lineage>
        <taxon>Bacteria</taxon>
        <taxon>Pseudomonadati</taxon>
        <taxon>Bacteroidota</taxon>
        <taxon>Cytophagia</taxon>
        <taxon>Cytophagales</taxon>
        <taxon>Hymenobacteraceae</taxon>
        <taxon>Pontibacter</taxon>
    </lineage>
</organism>
<feature type="transmembrane region" description="Helical" evidence="1">
    <location>
        <begin position="57"/>
        <end position="75"/>
    </location>
</feature>
<dbReference type="RefSeq" id="WP_046311647.1">
    <property type="nucleotide sequence ID" value="NZ_CBCSCY010000019.1"/>
</dbReference>
<keyword evidence="1" id="KW-0472">Membrane</keyword>
<keyword evidence="3" id="KW-1185">Reference proteome</keyword>
<dbReference type="KEGG" id="pko:PKOR_14460"/>
<dbReference type="Proteomes" id="UP000033109">
    <property type="component" value="Chromosome"/>
</dbReference>
<feature type="transmembrane region" description="Helical" evidence="1">
    <location>
        <begin position="18"/>
        <end position="37"/>
    </location>
</feature>
<feature type="transmembrane region" description="Helical" evidence="1">
    <location>
        <begin position="127"/>
        <end position="150"/>
    </location>
</feature>
<feature type="transmembrane region" description="Helical" evidence="1">
    <location>
        <begin position="157"/>
        <end position="178"/>
    </location>
</feature>
<dbReference type="STRING" id="400092.PKOR_14460"/>
<dbReference type="EMBL" id="CP009621">
    <property type="protein sequence ID" value="AKD04075.1"/>
    <property type="molecule type" value="Genomic_DNA"/>
</dbReference>
<dbReference type="AlphaFoldDB" id="A0A0E3ZF15"/>
<evidence type="ECO:0000313" key="2">
    <source>
        <dbReference type="EMBL" id="AKD04075.1"/>
    </source>
</evidence>
<reference evidence="2 3" key="1">
    <citation type="journal article" date="2015" name="Sci. Rep.">
        <title>Unraveling adaptation of Pontibacter korlensis to radiation and infertility in desert through complete genome and comparative transcriptomic analysis.</title>
        <authorList>
            <person name="Dai J."/>
            <person name="Dai W."/>
            <person name="Qiu C."/>
            <person name="Yang Z."/>
            <person name="Zhang Y."/>
            <person name="Zhou M."/>
            <person name="Zhang L."/>
            <person name="Fang C."/>
            <person name="Gao Q."/>
            <person name="Yang Q."/>
            <person name="Li X."/>
            <person name="Wang Z."/>
            <person name="Wang Z."/>
            <person name="Jia Z."/>
            <person name="Chen X."/>
        </authorList>
    </citation>
    <scope>NUCLEOTIDE SEQUENCE [LARGE SCALE GENOMIC DNA]</scope>
    <source>
        <strain evidence="2 3">X14-1T</strain>
    </source>
</reference>
<name>A0A0E3ZF15_9BACT</name>